<accession>A0AA40ARQ8</accession>
<keyword evidence="3" id="KW-1185">Reference proteome</keyword>
<proteinExistence type="predicted"/>
<feature type="compositionally biased region" description="Polar residues" evidence="1">
    <location>
        <begin position="975"/>
        <end position="988"/>
    </location>
</feature>
<dbReference type="AlphaFoldDB" id="A0AA40ARQ8"/>
<feature type="region of interest" description="Disordered" evidence="1">
    <location>
        <begin position="285"/>
        <end position="361"/>
    </location>
</feature>
<feature type="region of interest" description="Disordered" evidence="1">
    <location>
        <begin position="844"/>
        <end position="988"/>
    </location>
</feature>
<feature type="region of interest" description="Disordered" evidence="1">
    <location>
        <begin position="642"/>
        <end position="709"/>
    </location>
</feature>
<feature type="compositionally biased region" description="Basic and acidic residues" evidence="1">
    <location>
        <begin position="690"/>
        <end position="709"/>
    </location>
</feature>
<feature type="region of interest" description="Disordered" evidence="1">
    <location>
        <begin position="536"/>
        <end position="592"/>
    </location>
</feature>
<sequence length="988" mass="107327">MMDVTSLLNSSSAALQRRDSIGSSTPSATGDTTATSTAVPTPSPEYSPSRRTGGAGSPNRNRTPWDAGGYSLPLTLDTSIPKFTSNIGRPAFYNSSYSPTGDDSRTNSTSPKSPAHKFSDSRSSLSSYTSSSTTSLSHSRISSLSTVSEHQPFASVFSDQLPLPPSTFPIFPTSTTNDQLITSVSDNLSPLSDGPSSSCCVERPTKTAMAPKLPPREPNQKQPKTVLLLSVPGTSRQAGRSPAGNNDMPTSCQVGSDGSNGDNFGPSMDLPAAFDPFRIADVADRHDTVGSPSDKVMIRRGPDGSLGFNDAPNSDDEDQFRRPAAPNAEPTRAHRRAVSAPDFSGAAASVPGDASHPNSFNQSVGTAAAVVTPAPPAASAVAPALPTGPTNLLAGYRGPNQEPHVSHTQVMARIAELELSRQEIERCIDNQERPCLYSDTPCNLPQVNVRKAISHIFGRNKGCTRRVPDPVWTHYCRKHYQRCRYRNGPEYACIQSRLIQQQLFRVQAWSDRNQIRGRPQDGILMDWALSVRKRENTRLAKKQGKARKDEELSDEKRPEDATAGPPPLSASLRRDDGESSSDDDEKPSAVNNWLLQKMRPGYSTHEMIKLAMQIQIEVECSHRQAIPDIEILPNILMDGQSGGSKGLKRKAGAHKRSQSMGTAASPPEPRFASRRVSQPNVRTDFGQAPPEKRPRLEDNRRRDAGRTERTVPRMTPIPERINRPDLTLPAPVHPSNGAMDYNHRRNHSAFATAPQNLWEIAPRYSQQQGGFPTAPAPAPAYYQGYNSDGPQGIDPAVRFGQYYNWKNYGRTDQGNEINQGSGQQLPSLPAFQPQFHPDFHMGGPGPRFGQAKHMRHNSSPAPTLGNFTPAHQRPVAHQEAQPRQNHPLSVGSSAGNNPAPQMFGGYLPPLQNGGDWQQQPNTATYQHPGVGYPAPHQQASYPLPPTHNTNGNMSRVGDNGGAHTQGGSAGENGENRNTYDQNQYAPHR</sequence>
<feature type="compositionally biased region" description="Low complexity" evidence="1">
    <location>
        <begin position="23"/>
        <end position="40"/>
    </location>
</feature>
<protein>
    <recommendedName>
        <fullName evidence="4">ORP1 like protein</fullName>
    </recommendedName>
</protein>
<feature type="compositionally biased region" description="Polar residues" evidence="1">
    <location>
        <begin position="234"/>
        <end position="262"/>
    </location>
</feature>
<feature type="compositionally biased region" description="Polar residues" evidence="1">
    <location>
        <begin position="91"/>
        <end position="112"/>
    </location>
</feature>
<feature type="compositionally biased region" description="Gly residues" evidence="1">
    <location>
        <begin position="958"/>
        <end position="970"/>
    </location>
</feature>
<feature type="compositionally biased region" description="Low complexity" evidence="1">
    <location>
        <begin position="121"/>
        <end position="138"/>
    </location>
</feature>
<evidence type="ECO:0008006" key="4">
    <source>
        <dbReference type="Google" id="ProtNLM"/>
    </source>
</evidence>
<dbReference type="EMBL" id="JAUKUA010000003">
    <property type="protein sequence ID" value="KAK0720780.1"/>
    <property type="molecule type" value="Genomic_DNA"/>
</dbReference>
<feature type="compositionally biased region" description="Basic and acidic residues" evidence="1">
    <location>
        <begin position="546"/>
        <end position="560"/>
    </location>
</feature>
<feature type="region of interest" description="Disordered" evidence="1">
    <location>
        <begin position="91"/>
        <end position="138"/>
    </location>
</feature>
<feature type="region of interest" description="Disordered" evidence="1">
    <location>
        <begin position="234"/>
        <end position="269"/>
    </location>
</feature>
<feature type="region of interest" description="Disordered" evidence="1">
    <location>
        <begin position="184"/>
        <end position="203"/>
    </location>
</feature>
<evidence type="ECO:0000256" key="1">
    <source>
        <dbReference type="SAM" id="MobiDB-lite"/>
    </source>
</evidence>
<comment type="caution">
    <text evidence="2">The sequence shown here is derived from an EMBL/GenBank/DDBJ whole genome shotgun (WGS) entry which is preliminary data.</text>
</comment>
<organism evidence="2 3">
    <name type="scientific">Lasiosphaeris hirsuta</name>
    <dbReference type="NCBI Taxonomy" id="260670"/>
    <lineage>
        <taxon>Eukaryota</taxon>
        <taxon>Fungi</taxon>
        <taxon>Dikarya</taxon>
        <taxon>Ascomycota</taxon>
        <taxon>Pezizomycotina</taxon>
        <taxon>Sordariomycetes</taxon>
        <taxon>Sordariomycetidae</taxon>
        <taxon>Sordariales</taxon>
        <taxon>Lasiosphaeriaceae</taxon>
        <taxon>Lasiosphaeris</taxon>
    </lineage>
</organism>
<feature type="compositionally biased region" description="Polar residues" evidence="1">
    <location>
        <begin position="184"/>
        <end position="199"/>
    </location>
</feature>
<dbReference type="Proteomes" id="UP001172102">
    <property type="component" value="Unassembled WGS sequence"/>
</dbReference>
<feature type="compositionally biased region" description="Polar residues" evidence="1">
    <location>
        <begin position="881"/>
        <end position="899"/>
    </location>
</feature>
<evidence type="ECO:0000313" key="2">
    <source>
        <dbReference type="EMBL" id="KAK0720780.1"/>
    </source>
</evidence>
<evidence type="ECO:0000313" key="3">
    <source>
        <dbReference type="Proteomes" id="UP001172102"/>
    </source>
</evidence>
<feature type="compositionally biased region" description="Polar residues" evidence="1">
    <location>
        <begin position="914"/>
        <end position="925"/>
    </location>
</feature>
<feature type="region of interest" description="Disordered" evidence="1">
    <location>
        <begin position="1"/>
        <end position="68"/>
    </location>
</feature>
<reference evidence="2" key="1">
    <citation type="submission" date="2023-06" db="EMBL/GenBank/DDBJ databases">
        <title>Genome-scale phylogeny and comparative genomics of the fungal order Sordariales.</title>
        <authorList>
            <consortium name="Lawrence Berkeley National Laboratory"/>
            <person name="Hensen N."/>
            <person name="Bonometti L."/>
            <person name="Westerberg I."/>
            <person name="Brannstrom I.O."/>
            <person name="Guillou S."/>
            <person name="Cros-Aarteil S."/>
            <person name="Calhoun S."/>
            <person name="Haridas S."/>
            <person name="Kuo A."/>
            <person name="Mondo S."/>
            <person name="Pangilinan J."/>
            <person name="Riley R."/>
            <person name="Labutti K."/>
            <person name="Andreopoulos B."/>
            <person name="Lipzen A."/>
            <person name="Chen C."/>
            <person name="Yanf M."/>
            <person name="Daum C."/>
            <person name="Ng V."/>
            <person name="Clum A."/>
            <person name="Steindorff A."/>
            <person name="Ohm R."/>
            <person name="Martin F."/>
            <person name="Silar P."/>
            <person name="Natvig D."/>
            <person name="Lalanne C."/>
            <person name="Gautier V."/>
            <person name="Ament-Velasquez S.L."/>
            <person name="Kruys A."/>
            <person name="Hutchinson M.I."/>
            <person name="Powell A.J."/>
            <person name="Barry K."/>
            <person name="Miller A.N."/>
            <person name="Grigoriev I.V."/>
            <person name="Debuchy R."/>
            <person name="Gladieux P."/>
            <person name="Thoren M.H."/>
            <person name="Johannesson H."/>
        </authorList>
    </citation>
    <scope>NUCLEOTIDE SEQUENCE</scope>
    <source>
        <strain evidence="2">SMH4607-1</strain>
    </source>
</reference>
<gene>
    <name evidence="2" type="ORF">B0H67DRAFT_202721</name>
</gene>
<feature type="compositionally biased region" description="Polar residues" evidence="1">
    <location>
        <begin position="1"/>
        <end position="14"/>
    </location>
</feature>
<name>A0AA40ARQ8_9PEZI</name>
<feature type="compositionally biased region" description="Basic residues" evidence="1">
    <location>
        <begin position="646"/>
        <end position="657"/>
    </location>
</feature>